<evidence type="ECO:0000256" key="5">
    <source>
        <dbReference type="ARBA" id="ARBA00012458"/>
    </source>
</evidence>
<evidence type="ECO:0000256" key="9">
    <source>
        <dbReference type="ARBA" id="ARBA00022842"/>
    </source>
</evidence>
<comment type="similarity">
    <text evidence="4">Belongs to the DHPS family.</text>
</comment>
<evidence type="ECO:0000256" key="6">
    <source>
        <dbReference type="ARBA" id="ARBA00016919"/>
    </source>
</evidence>
<reference evidence="14" key="1">
    <citation type="submission" date="2016-10" db="EMBL/GenBank/DDBJ databases">
        <authorList>
            <person name="Varghese N."/>
            <person name="Submissions S."/>
        </authorList>
    </citation>
    <scope>NUCLEOTIDE SEQUENCE [LARGE SCALE GENOMIC DNA]</scope>
    <source>
        <strain evidence="14">DSM 8987</strain>
    </source>
</reference>
<dbReference type="PANTHER" id="PTHR20941:SF1">
    <property type="entry name" value="FOLIC ACID SYNTHESIS PROTEIN FOL1"/>
    <property type="match status" value="1"/>
</dbReference>
<evidence type="ECO:0000256" key="8">
    <source>
        <dbReference type="ARBA" id="ARBA00022723"/>
    </source>
</evidence>
<dbReference type="SUPFAM" id="SSF51717">
    <property type="entry name" value="Dihydropteroate synthetase-like"/>
    <property type="match status" value="1"/>
</dbReference>
<evidence type="ECO:0000256" key="4">
    <source>
        <dbReference type="ARBA" id="ARBA00009503"/>
    </source>
</evidence>
<keyword evidence="8" id="KW-0479">Metal-binding</keyword>
<comment type="catalytic activity">
    <reaction evidence="1">
        <text>(7,8-dihydropterin-6-yl)methyl diphosphate + 4-aminobenzoate = 7,8-dihydropteroate + diphosphate</text>
        <dbReference type="Rhea" id="RHEA:19949"/>
        <dbReference type="ChEBI" id="CHEBI:17836"/>
        <dbReference type="ChEBI" id="CHEBI:17839"/>
        <dbReference type="ChEBI" id="CHEBI:33019"/>
        <dbReference type="ChEBI" id="CHEBI:72950"/>
        <dbReference type="EC" id="2.5.1.15"/>
    </reaction>
</comment>
<protein>
    <recommendedName>
        <fullName evidence="6">Dihydropteroate synthase</fullName>
        <ecNumber evidence="5">2.5.1.15</ecNumber>
    </recommendedName>
    <alternativeName>
        <fullName evidence="11">Dihydropteroate pyrophosphorylase</fullName>
    </alternativeName>
</protein>
<dbReference type="STRING" id="57664.SAMN05661003_102178"/>
<dbReference type="GO" id="GO:0005829">
    <property type="term" value="C:cytosol"/>
    <property type="evidence" value="ECO:0007669"/>
    <property type="project" value="TreeGrafter"/>
</dbReference>
<dbReference type="GO" id="GO:0046654">
    <property type="term" value="P:tetrahydrofolate biosynthetic process"/>
    <property type="evidence" value="ECO:0007669"/>
    <property type="project" value="TreeGrafter"/>
</dbReference>
<dbReference type="PROSITE" id="PS00792">
    <property type="entry name" value="DHPS_1"/>
    <property type="match status" value="1"/>
</dbReference>
<dbReference type="InterPro" id="IPR011005">
    <property type="entry name" value="Dihydropteroate_synth-like_sf"/>
</dbReference>
<dbReference type="EC" id="2.5.1.15" evidence="5"/>
<dbReference type="PROSITE" id="PS50972">
    <property type="entry name" value="PTERIN_BINDING"/>
    <property type="match status" value="1"/>
</dbReference>
<sequence length="402" mass="42799">MNDSPRLLQLDSNAHVRAVLEALGADPAGVTHMVDKVGRLNVLLPQVPCGAANILKQEMLALGAEAAVARGTVSGRQAQTDVLLMATAKQLRLLCQRLAPQPFGLPRRATQLKELLDRLQQPSERWRGRCSCLSLRRPCVMGILNVTPDSFFDGGRHQSLAAALRRAEDMVHEGADLIDVGGESTRPGSQSVSAEEEADRLVPVIEAIRQRLDIPLSVDTSKAAVARQALAAGACFVNDISGLTFDAAMAETVAQAGAGLVLMHTPSRPDIMQQQTVYTDLVGEVMIFLERSLQQARAAGVAEDQLVVDPGIGFGKTVTGNLTLLRRLPEFQGLGVPVLIGTSRKSFIGTVLSQALPDERLAGSLATVAAAVLGGARIVRVHDVASTRQLVDMIEAVRTAPM</sequence>
<evidence type="ECO:0000256" key="11">
    <source>
        <dbReference type="ARBA" id="ARBA00030193"/>
    </source>
</evidence>
<keyword evidence="14" id="KW-1185">Reference proteome</keyword>
<dbReference type="CDD" id="cd00739">
    <property type="entry name" value="DHPS"/>
    <property type="match status" value="1"/>
</dbReference>
<dbReference type="FunFam" id="3.20.20.20:FF:000006">
    <property type="entry name" value="Dihydropteroate synthase"/>
    <property type="match status" value="1"/>
</dbReference>
<name>A0A1G6YUS8_9BACT</name>
<evidence type="ECO:0000313" key="13">
    <source>
        <dbReference type="EMBL" id="SDD94032.1"/>
    </source>
</evidence>
<dbReference type="AlphaFoldDB" id="A0A1G6YUS8"/>
<dbReference type="PROSITE" id="PS00793">
    <property type="entry name" value="DHPS_2"/>
    <property type="match status" value="1"/>
</dbReference>
<dbReference type="Gene3D" id="3.20.20.20">
    <property type="entry name" value="Dihydropteroate synthase-like"/>
    <property type="match status" value="1"/>
</dbReference>
<evidence type="ECO:0000256" key="3">
    <source>
        <dbReference type="ARBA" id="ARBA00004763"/>
    </source>
</evidence>
<dbReference type="GO" id="GO:0046656">
    <property type="term" value="P:folic acid biosynthetic process"/>
    <property type="evidence" value="ECO:0007669"/>
    <property type="project" value="UniProtKB-KW"/>
</dbReference>
<dbReference type="InterPro" id="IPR000489">
    <property type="entry name" value="Pterin-binding_dom"/>
</dbReference>
<dbReference type="GO" id="GO:0004156">
    <property type="term" value="F:dihydropteroate synthase activity"/>
    <property type="evidence" value="ECO:0007669"/>
    <property type="project" value="UniProtKB-EC"/>
</dbReference>
<dbReference type="InterPro" id="IPR045031">
    <property type="entry name" value="DHP_synth-like"/>
</dbReference>
<proteinExistence type="inferred from homology"/>
<dbReference type="GO" id="GO:0046872">
    <property type="term" value="F:metal ion binding"/>
    <property type="evidence" value="ECO:0007669"/>
    <property type="project" value="UniProtKB-KW"/>
</dbReference>
<dbReference type="NCBIfam" id="TIGR01496">
    <property type="entry name" value="DHPS"/>
    <property type="match status" value="1"/>
</dbReference>
<dbReference type="RefSeq" id="WP_092076190.1">
    <property type="nucleotide sequence ID" value="NZ_FNAQ01000002.1"/>
</dbReference>
<comment type="pathway">
    <text evidence="3">Cofactor biosynthesis; tetrahydrofolate biosynthesis; 7,8-dihydrofolate from 2-amino-4-hydroxy-6-hydroxymethyl-7,8-dihydropteridine diphosphate and 4-aminobenzoate: step 1/2.</text>
</comment>
<dbReference type="PANTHER" id="PTHR20941">
    <property type="entry name" value="FOLATE SYNTHESIS PROTEINS"/>
    <property type="match status" value="1"/>
</dbReference>
<dbReference type="Pfam" id="PF00809">
    <property type="entry name" value="Pterin_bind"/>
    <property type="match status" value="1"/>
</dbReference>
<accession>A0A1G6YUS8</accession>
<keyword evidence="10" id="KW-0289">Folate biosynthesis</keyword>
<feature type="domain" description="Pterin-binding" evidence="12">
    <location>
        <begin position="138"/>
        <end position="392"/>
    </location>
</feature>
<keyword evidence="7" id="KW-0808">Transferase</keyword>
<dbReference type="InterPro" id="IPR006390">
    <property type="entry name" value="DHP_synth_dom"/>
</dbReference>
<dbReference type="OrthoDB" id="9811744at2"/>
<evidence type="ECO:0000256" key="1">
    <source>
        <dbReference type="ARBA" id="ARBA00000012"/>
    </source>
</evidence>
<comment type="cofactor">
    <cofactor evidence="2">
        <name>Mg(2+)</name>
        <dbReference type="ChEBI" id="CHEBI:18420"/>
    </cofactor>
</comment>
<evidence type="ECO:0000313" key="14">
    <source>
        <dbReference type="Proteomes" id="UP000243205"/>
    </source>
</evidence>
<dbReference type="Proteomes" id="UP000243205">
    <property type="component" value="Unassembled WGS sequence"/>
</dbReference>
<keyword evidence="9" id="KW-0460">Magnesium</keyword>
<evidence type="ECO:0000259" key="12">
    <source>
        <dbReference type="PROSITE" id="PS50972"/>
    </source>
</evidence>
<gene>
    <name evidence="13" type="ORF">SAMN05661003_102178</name>
</gene>
<evidence type="ECO:0000256" key="7">
    <source>
        <dbReference type="ARBA" id="ARBA00022679"/>
    </source>
</evidence>
<evidence type="ECO:0000256" key="2">
    <source>
        <dbReference type="ARBA" id="ARBA00001946"/>
    </source>
</evidence>
<organism evidence="13 14">
    <name type="scientific">Desulfuromonas thiophila</name>
    <dbReference type="NCBI Taxonomy" id="57664"/>
    <lineage>
        <taxon>Bacteria</taxon>
        <taxon>Pseudomonadati</taxon>
        <taxon>Thermodesulfobacteriota</taxon>
        <taxon>Desulfuromonadia</taxon>
        <taxon>Desulfuromonadales</taxon>
        <taxon>Desulfuromonadaceae</taxon>
        <taxon>Desulfuromonas</taxon>
    </lineage>
</organism>
<dbReference type="EMBL" id="FNAQ01000002">
    <property type="protein sequence ID" value="SDD94032.1"/>
    <property type="molecule type" value="Genomic_DNA"/>
</dbReference>
<evidence type="ECO:0000256" key="10">
    <source>
        <dbReference type="ARBA" id="ARBA00022909"/>
    </source>
</evidence>